<feature type="region of interest" description="Disordered" evidence="1">
    <location>
        <begin position="1"/>
        <end position="150"/>
    </location>
</feature>
<dbReference type="RefSeq" id="WP_076042990.1">
    <property type="nucleotide sequence ID" value="NZ_MQUR01000002.1"/>
</dbReference>
<gene>
    <name evidence="2" type="ORF">AVW11_01675</name>
</gene>
<keyword evidence="3" id="KW-1185">Reference proteome</keyword>
<dbReference type="EMBL" id="MQUR01000002">
    <property type="protein sequence ID" value="OLZ73810.1"/>
    <property type="molecule type" value="Genomic_DNA"/>
</dbReference>
<name>A0ABX3GA05_9ACTN</name>
<evidence type="ECO:0000313" key="3">
    <source>
        <dbReference type="Proteomes" id="UP000187151"/>
    </source>
</evidence>
<protein>
    <submittedName>
        <fullName evidence="2">Uncharacterized protein</fullName>
    </submittedName>
</protein>
<comment type="caution">
    <text evidence="2">The sequence shown here is derived from an EMBL/GenBank/DDBJ whole genome shotgun (WGS) entry which is preliminary data.</text>
</comment>
<organism evidence="2 3">
    <name type="scientific">Streptomyces amritsarensis</name>
    <dbReference type="NCBI Taxonomy" id="681158"/>
    <lineage>
        <taxon>Bacteria</taxon>
        <taxon>Bacillati</taxon>
        <taxon>Actinomycetota</taxon>
        <taxon>Actinomycetes</taxon>
        <taxon>Kitasatosporales</taxon>
        <taxon>Streptomycetaceae</taxon>
        <taxon>Streptomyces</taxon>
    </lineage>
</organism>
<accession>A0ABX3GA05</accession>
<feature type="compositionally biased region" description="Low complexity" evidence="1">
    <location>
        <begin position="103"/>
        <end position="112"/>
    </location>
</feature>
<evidence type="ECO:0000256" key="1">
    <source>
        <dbReference type="SAM" id="MobiDB-lite"/>
    </source>
</evidence>
<feature type="compositionally biased region" description="Basic residues" evidence="1">
    <location>
        <begin position="17"/>
        <end position="28"/>
    </location>
</feature>
<sequence length="150" mass="14415">MTTRTKAAPPPTAAAAARRRPGTGRRHLPALPTPLPSGPSGVLRPAGSARKLPSGREGALTAAATGAPAAAPGTPGTPPGAHPACAGDLRRTSPALRPERAPARATTPAAGASLLADGGRAGRETSTGSGLPARDLPAGPAGHCTTGEGA</sequence>
<feature type="compositionally biased region" description="Low complexity" evidence="1">
    <location>
        <begin position="58"/>
        <end position="74"/>
    </location>
</feature>
<proteinExistence type="predicted"/>
<dbReference type="Proteomes" id="UP000187151">
    <property type="component" value="Unassembled WGS sequence"/>
</dbReference>
<reference evidence="2 3" key="1">
    <citation type="submission" date="2016-01" db="EMBL/GenBank/DDBJ databases">
        <title>Streptomyces amritsarensis strain MTCC 11845 genome sequencing and assembly.</title>
        <authorList>
            <person name="Sharma D."/>
            <person name="Nair G.R."/>
            <person name="Kaur G."/>
            <person name="Manhas R.K."/>
            <person name="Mayilraj S."/>
        </authorList>
    </citation>
    <scope>NUCLEOTIDE SEQUENCE [LARGE SCALE GENOMIC DNA]</scope>
    <source>
        <strain evidence="2 3">MTCC 11845</strain>
    </source>
</reference>
<evidence type="ECO:0000313" key="2">
    <source>
        <dbReference type="EMBL" id="OLZ73810.1"/>
    </source>
</evidence>